<dbReference type="CDD" id="cd05233">
    <property type="entry name" value="SDR_c"/>
    <property type="match status" value="1"/>
</dbReference>
<dbReference type="PANTHER" id="PTHR43639">
    <property type="entry name" value="OXIDOREDUCTASE, SHORT-CHAIN DEHYDROGENASE/REDUCTASE FAMILY (AFU_ORTHOLOGUE AFUA_5G02870)"/>
    <property type="match status" value="1"/>
</dbReference>
<name>A0ABN3JH79_9ACTN</name>
<comment type="caution">
    <text evidence="3">The sequence shown here is derived from an EMBL/GenBank/DDBJ whole genome shotgun (WGS) entry which is preliminary data.</text>
</comment>
<dbReference type="PROSITE" id="PS00061">
    <property type="entry name" value="ADH_SHORT"/>
    <property type="match status" value="1"/>
</dbReference>
<sequence length="245" mass="25833">MVEKKVALVTGSSSGIGAVIAARLAEEGMSVVVNSARSAEQGRALARTLPDADYVQADIADERQARRLVDSTIERYGRLDVLVNNAGTTRVIPHTDIEAATSEVWRTVLGVNVIGTWQVSAAAAPHLAASGAGNIVNISSVAGDRPVGSSIPYAVSKAAVDHMTRLLAAALGPEVRVNSVAPALTETPWTRDDPFFEKVAEKVRQETPLRRVGTEDDVAEAVLAVLRMRHMTGAVLPVDGGARLI</sequence>
<organism evidence="3 4">
    <name type="scientific">Streptomyces macrosporus</name>
    <dbReference type="NCBI Taxonomy" id="44032"/>
    <lineage>
        <taxon>Bacteria</taxon>
        <taxon>Bacillati</taxon>
        <taxon>Actinomycetota</taxon>
        <taxon>Actinomycetes</taxon>
        <taxon>Kitasatosporales</taxon>
        <taxon>Streptomycetaceae</taxon>
        <taxon>Streptomyces</taxon>
    </lineage>
</organism>
<evidence type="ECO:0000313" key="3">
    <source>
        <dbReference type="EMBL" id="GAA2430275.1"/>
    </source>
</evidence>
<gene>
    <name evidence="3" type="ORF">GCM10010405_11380</name>
</gene>
<dbReference type="InterPro" id="IPR002347">
    <property type="entry name" value="SDR_fam"/>
</dbReference>
<accession>A0ABN3JH79</accession>
<dbReference type="PANTHER" id="PTHR43639:SF1">
    <property type="entry name" value="SHORT-CHAIN DEHYDROGENASE_REDUCTASE FAMILY PROTEIN"/>
    <property type="match status" value="1"/>
</dbReference>
<dbReference type="SUPFAM" id="SSF51735">
    <property type="entry name" value="NAD(P)-binding Rossmann-fold domains"/>
    <property type="match status" value="1"/>
</dbReference>
<dbReference type="InterPro" id="IPR036291">
    <property type="entry name" value="NAD(P)-bd_dom_sf"/>
</dbReference>
<comment type="similarity">
    <text evidence="1">Belongs to the short-chain dehydrogenases/reductases (SDR) family.</text>
</comment>
<dbReference type="Proteomes" id="UP001501638">
    <property type="component" value="Unassembled WGS sequence"/>
</dbReference>
<proteinExistence type="inferred from homology"/>
<reference evidence="3 4" key="1">
    <citation type="journal article" date="2019" name="Int. J. Syst. Evol. Microbiol.">
        <title>The Global Catalogue of Microorganisms (GCM) 10K type strain sequencing project: providing services to taxonomists for standard genome sequencing and annotation.</title>
        <authorList>
            <consortium name="The Broad Institute Genomics Platform"/>
            <consortium name="The Broad Institute Genome Sequencing Center for Infectious Disease"/>
            <person name="Wu L."/>
            <person name="Ma J."/>
        </authorList>
    </citation>
    <scope>NUCLEOTIDE SEQUENCE [LARGE SCALE GENOMIC DNA]</scope>
    <source>
        <strain evidence="3 4">JCM 6305</strain>
    </source>
</reference>
<dbReference type="Gene3D" id="3.40.50.720">
    <property type="entry name" value="NAD(P)-binding Rossmann-like Domain"/>
    <property type="match status" value="1"/>
</dbReference>
<keyword evidence="2" id="KW-0560">Oxidoreductase</keyword>
<keyword evidence="4" id="KW-1185">Reference proteome</keyword>
<protein>
    <submittedName>
        <fullName evidence="3">SDR family oxidoreductase</fullName>
    </submittedName>
</protein>
<dbReference type="RefSeq" id="WP_344320968.1">
    <property type="nucleotide sequence ID" value="NZ_BAAASZ010000008.1"/>
</dbReference>
<dbReference type="Pfam" id="PF13561">
    <property type="entry name" value="adh_short_C2"/>
    <property type="match status" value="1"/>
</dbReference>
<dbReference type="InterPro" id="IPR020904">
    <property type="entry name" value="Sc_DH/Rdtase_CS"/>
</dbReference>
<evidence type="ECO:0000256" key="2">
    <source>
        <dbReference type="ARBA" id="ARBA00023002"/>
    </source>
</evidence>
<evidence type="ECO:0000313" key="4">
    <source>
        <dbReference type="Proteomes" id="UP001501638"/>
    </source>
</evidence>
<evidence type="ECO:0000256" key="1">
    <source>
        <dbReference type="ARBA" id="ARBA00006484"/>
    </source>
</evidence>
<dbReference type="PRINTS" id="PR00080">
    <property type="entry name" value="SDRFAMILY"/>
</dbReference>
<dbReference type="PRINTS" id="PR00081">
    <property type="entry name" value="GDHRDH"/>
</dbReference>
<dbReference type="EMBL" id="BAAASZ010000008">
    <property type="protein sequence ID" value="GAA2430275.1"/>
    <property type="molecule type" value="Genomic_DNA"/>
</dbReference>